<dbReference type="EMBL" id="CP001400">
    <property type="protein sequence ID" value="ACP37770.1"/>
    <property type="molecule type" value="Genomic_DNA"/>
</dbReference>
<dbReference type="Proteomes" id="UP000001350">
    <property type="component" value="Chromosome"/>
</dbReference>
<dbReference type="AlphaFoldDB" id="C3MX90"/>
<dbReference type="Pfam" id="PF13489">
    <property type="entry name" value="Methyltransf_23"/>
    <property type="match status" value="1"/>
</dbReference>
<dbReference type="InterPro" id="IPR029063">
    <property type="entry name" value="SAM-dependent_MTases_sf"/>
</dbReference>
<dbReference type="RefSeq" id="WP_012711035.1">
    <property type="nucleotide sequence ID" value="NC_012588.1"/>
</dbReference>
<dbReference type="GeneID" id="7795239"/>
<reference evidence="1 2" key="1">
    <citation type="journal article" date="2009" name="Proc. Natl. Acad. Sci. U.S.A.">
        <title>Biogeography of the Sulfolobus islandicus pan-genome.</title>
        <authorList>
            <person name="Reno M.L."/>
            <person name="Held N.L."/>
            <person name="Fields C.J."/>
            <person name="Burke P.V."/>
            <person name="Whitaker R.J."/>
        </authorList>
    </citation>
    <scope>NUCLEOTIDE SEQUENCE [LARGE SCALE GENOMIC DNA]</scope>
    <source>
        <strain evidence="2">M.14.25 / Kamchatka #1</strain>
    </source>
</reference>
<dbReference type="SUPFAM" id="SSF53335">
    <property type="entry name" value="S-adenosyl-L-methionine-dependent methyltransferases"/>
    <property type="match status" value="1"/>
</dbReference>
<dbReference type="KEGG" id="sia:M1425_0991"/>
<name>C3MX90_SACI4</name>
<accession>C3MX90</accession>
<proteinExistence type="predicted"/>
<protein>
    <submittedName>
        <fullName evidence="1">Methyltransferase type 11</fullName>
    </submittedName>
</protein>
<dbReference type="GO" id="GO:0008168">
    <property type="term" value="F:methyltransferase activity"/>
    <property type="evidence" value="ECO:0007669"/>
    <property type="project" value="UniProtKB-KW"/>
</dbReference>
<gene>
    <name evidence="1" type="ordered locus">M1425_0991</name>
</gene>
<evidence type="ECO:0000313" key="1">
    <source>
        <dbReference type="EMBL" id="ACP37770.1"/>
    </source>
</evidence>
<dbReference type="GO" id="GO:0032259">
    <property type="term" value="P:methylation"/>
    <property type="evidence" value="ECO:0007669"/>
    <property type="project" value="UniProtKB-KW"/>
</dbReference>
<keyword evidence="1" id="KW-0489">Methyltransferase</keyword>
<keyword evidence="1" id="KW-0808">Transferase</keyword>
<sequence length="221" mass="25923">MCSVSVIEFFVNEIQCDEFQGKKVLEVGSKYVNGSIRPLVEKFCKPKEYIGVDIEKGKFVDIELPAERLVEVFGENSFDVVISTELLEHVKDWRVVINNMKLVVKPMGYIYITTRSLGFPYHAYPYDFWRYEVEDMAKIFSDFEIIKLIKDPSEPGVFLKARKPNYFNLIDLSNMALYSIILDKRTREIPNRWPLARKLKIRTKEIFSKISLKINNYVSVR</sequence>
<evidence type="ECO:0000313" key="2">
    <source>
        <dbReference type="Proteomes" id="UP000001350"/>
    </source>
</evidence>
<organism evidence="1 2">
    <name type="scientific">Saccharolobus islandicus (strain M.14.25 / Kamchatka #1)</name>
    <name type="common">Sulfolobus islandicus</name>
    <dbReference type="NCBI Taxonomy" id="427317"/>
    <lineage>
        <taxon>Archaea</taxon>
        <taxon>Thermoproteota</taxon>
        <taxon>Thermoprotei</taxon>
        <taxon>Sulfolobales</taxon>
        <taxon>Sulfolobaceae</taxon>
        <taxon>Saccharolobus</taxon>
    </lineage>
</organism>
<dbReference type="Gene3D" id="3.40.50.150">
    <property type="entry name" value="Vaccinia Virus protein VP39"/>
    <property type="match status" value="1"/>
</dbReference>
<dbReference type="HOGENOM" id="CLU_1292085_0_0_2"/>